<comment type="catalytic activity">
    <reaction evidence="6 7">
        <text>L-glutamyl-tRNA(Gln) + L-glutamine + ATP + H2O = L-glutaminyl-tRNA(Gln) + L-glutamate + ADP + phosphate + H(+)</text>
        <dbReference type="Rhea" id="RHEA:17521"/>
        <dbReference type="Rhea" id="RHEA-COMP:9681"/>
        <dbReference type="Rhea" id="RHEA-COMP:9684"/>
        <dbReference type="ChEBI" id="CHEBI:15377"/>
        <dbReference type="ChEBI" id="CHEBI:15378"/>
        <dbReference type="ChEBI" id="CHEBI:29985"/>
        <dbReference type="ChEBI" id="CHEBI:30616"/>
        <dbReference type="ChEBI" id="CHEBI:43474"/>
        <dbReference type="ChEBI" id="CHEBI:58359"/>
        <dbReference type="ChEBI" id="CHEBI:78520"/>
        <dbReference type="ChEBI" id="CHEBI:78521"/>
        <dbReference type="ChEBI" id="CHEBI:456216"/>
        <dbReference type="EC" id="6.3.5.7"/>
    </reaction>
</comment>
<reference evidence="9" key="1">
    <citation type="submission" date="2021-03" db="EMBL/GenBank/DDBJ databases">
        <authorList>
            <person name="Tagirdzhanova G."/>
        </authorList>
    </citation>
    <scope>NUCLEOTIDE SEQUENCE</scope>
</reference>
<dbReference type="GO" id="GO:0016740">
    <property type="term" value="F:transferase activity"/>
    <property type="evidence" value="ECO:0007669"/>
    <property type="project" value="UniProtKB-KW"/>
</dbReference>
<dbReference type="EC" id="6.3.5.7" evidence="7"/>
<dbReference type="InterPro" id="IPR000120">
    <property type="entry name" value="Amidase"/>
</dbReference>
<dbReference type="GO" id="GO:0050567">
    <property type="term" value="F:glutaminyl-tRNA synthase (glutamine-hydrolyzing) activity"/>
    <property type="evidence" value="ECO:0007669"/>
    <property type="project" value="UniProtKB-UniRule"/>
</dbReference>
<comment type="function">
    <text evidence="7">Allows the formation of correctly charged Gln-tRNA(Gln) through the transamidation of misacylated Glu-tRNA(Gln) in the mitochondria. The reaction takes place in the presence of glutamine and ATP through an activated gamma-phospho-Glu-tRNA(Gln).</text>
</comment>
<proteinExistence type="inferred from homology"/>
<sequence>MSILPKSKAKSLVQKLDYHFRVQKSDTRKSLNAFISAAGDRPGFDQEIQEAIVRHENGPRKSSLDGSLIGVKDNICTLSEPTTCASAILEQFQSPFQADVVKRLEDHGAFVTGKTNLDEFGMGSHSINSHFGPVHNPRNRYGHLRSAGGSSGGSAVAVSTQQRPIALGTDTGGSVRLPAAYNGIRGFKPSYGLLSRWGVVAYANSLDTVGLMARSDVAMYNAFRALLMAPFPKISSSPNTLVQDALRDPTVVERVAEAVVKRVAKAFSNSEYRVNLLRKFRIGVPKEYNTKEMDPSIRSVWLKGLQALQQDGHSIHSVSLPTTQIALSAYYVIAAAEASSNLAKYDGVRYGKPRELASSGLASFAETRGLFFGQEVKRRILLGSYTLSAGAIDNNFIKAQKVRRLVQSDFNKVFRRSSPLVDRQNAIANEEGVDFLLTPTATTLPPTLSSLSCKSSVDTFSDDVLTVPASLAGLPAYSIPVYCNREHNRAYPELYHIGMQVIGQYGDDMDVLCASAHFRNKITKILRESLGKRDPEDLDEHSIKNG</sequence>
<evidence type="ECO:0000256" key="6">
    <source>
        <dbReference type="ARBA" id="ARBA00047407"/>
    </source>
</evidence>
<feature type="active site" description="Acyl-ester intermediate" evidence="7">
    <location>
        <position position="174"/>
    </location>
</feature>
<dbReference type="GO" id="GO:0005524">
    <property type="term" value="F:ATP binding"/>
    <property type="evidence" value="ECO:0007669"/>
    <property type="project" value="UniProtKB-KW"/>
</dbReference>
<keyword evidence="10" id="KW-1185">Reference proteome</keyword>
<dbReference type="GO" id="GO:0032543">
    <property type="term" value="P:mitochondrial translation"/>
    <property type="evidence" value="ECO:0007669"/>
    <property type="project" value="UniProtKB-UniRule"/>
</dbReference>
<dbReference type="PANTHER" id="PTHR11895:SF7">
    <property type="entry name" value="GLUTAMYL-TRNA(GLN) AMIDOTRANSFERASE SUBUNIT A, MITOCHONDRIAL"/>
    <property type="match status" value="1"/>
</dbReference>
<evidence type="ECO:0000256" key="4">
    <source>
        <dbReference type="ARBA" id="ARBA00022840"/>
    </source>
</evidence>
<dbReference type="HAMAP" id="MF_00120">
    <property type="entry name" value="GatA"/>
    <property type="match status" value="1"/>
</dbReference>
<dbReference type="InterPro" id="IPR036928">
    <property type="entry name" value="AS_sf"/>
</dbReference>
<dbReference type="AlphaFoldDB" id="A0A8H3IKQ5"/>
<comment type="subunit">
    <text evidence="7">Subunit of the heterotrimeric GatCAB amidotransferase (AdT) complex, composed of A, B and C subunits.</text>
</comment>
<dbReference type="GO" id="GO:0070681">
    <property type="term" value="P:glutaminyl-tRNAGln biosynthesis via transamidation"/>
    <property type="evidence" value="ECO:0007669"/>
    <property type="project" value="UniProtKB-UniRule"/>
</dbReference>
<evidence type="ECO:0000256" key="2">
    <source>
        <dbReference type="ARBA" id="ARBA00022598"/>
    </source>
</evidence>
<dbReference type="GO" id="GO:0030956">
    <property type="term" value="C:glutamyl-tRNA(Gln) amidotransferase complex"/>
    <property type="evidence" value="ECO:0007669"/>
    <property type="project" value="UniProtKB-UniRule"/>
</dbReference>
<comment type="caution">
    <text evidence="9">The sequence shown here is derived from an EMBL/GenBank/DDBJ whole genome shotgun (WGS) entry which is preliminary data.</text>
</comment>
<accession>A0A8H3IKQ5</accession>
<dbReference type="Pfam" id="PF01425">
    <property type="entry name" value="Amidase"/>
    <property type="match status" value="1"/>
</dbReference>
<evidence type="ECO:0000256" key="7">
    <source>
        <dbReference type="HAMAP-Rule" id="MF_03150"/>
    </source>
</evidence>
<dbReference type="SUPFAM" id="SSF75304">
    <property type="entry name" value="Amidase signature (AS) enzymes"/>
    <property type="match status" value="1"/>
</dbReference>
<comment type="similarity">
    <text evidence="1 7">Belongs to the amidase family. GatA subfamily.</text>
</comment>
<dbReference type="EMBL" id="CAJPDS010000023">
    <property type="protein sequence ID" value="CAF9919010.1"/>
    <property type="molecule type" value="Genomic_DNA"/>
</dbReference>
<evidence type="ECO:0000313" key="9">
    <source>
        <dbReference type="EMBL" id="CAF9919010.1"/>
    </source>
</evidence>
<protein>
    <recommendedName>
        <fullName evidence="7">Glutamyl-tRNA(Gln) amidotransferase subunit A, mitochondrial</fullName>
        <shortName evidence="7">Glu-AdT subunit A</shortName>
        <ecNumber evidence="7">6.3.5.7</ecNumber>
    </recommendedName>
</protein>
<dbReference type="GO" id="GO:0005739">
    <property type="term" value="C:mitochondrion"/>
    <property type="evidence" value="ECO:0007669"/>
    <property type="project" value="UniProtKB-SubCell"/>
</dbReference>
<feature type="active site" description="Charge relay system" evidence="7">
    <location>
        <position position="72"/>
    </location>
</feature>
<dbReference type="Proteomes" id="UP000664521">
    <property type="component" value="Unassembled WGS sequence"/>
</dbReference>
<evidence type="ECO:0000256" key="3">
    <source>
        <dbReference type="ARBA" id="ARBA00022741"/>
    </source>
</evidence>
<dbReference type="PROSITE" id="PS00571">
    <property type="entry name" value="AMIDASES"/>
    <property type="match status" value="1"/>
</dbReference>
<dbReference type="Gene3D" id="3.90.1300.10">
    <property type="entry name" value="Amidase signature (AS) domain"/>
    <property type="match status" value="1"/>
</dbReference>
<dbReference type="InterPro" id="IPR020556">
    <property type="entry name" value="Amidase_CS"/>
</dbReference>
<keyword evidence="4 7" id="KW-0067">ATP-binding</keyword>
<feature type="active site" description="Charge relay system" evidence="7">
    <location>
        <position position="150"/>
    </location>
</feature>
<dbReference type="PANTHER" id="PTHR11895">
    <property type="entry name" value="TRANSAMIDASE"/>
    <property type="match status" value="1"/>
</dbReference>
<evidence type="ECO:0000256" key="5">
    <source>
        <dbReference type="ARBA" id="ARBA00022917"/>
    </source>
</evidence>
<comment type="subcellular location">
    <subcellularLocation>
        <location evidence="7">Mitochondrion</location>
    </subcellularLocation>
</comment>
<gene>
    <name evidence="9" type="primary">HER2</name>
    <name evidence="9" type="ORF">HETSPECPRED_003921</name>
</gene>
<evidence type="ECO:0000313" key="10">
    <source>
        <dbReference type="Proteomes" id="UP000664521"/>
    </source>
</evidence>
<dbReference type="InterPro" id="IPR004412">
    <property type="entry name" value="GatA"/>
</dbReference>
<dbReference type="OrthoDB" id="421993at2759"/>
<keyword evidence="5 7" id="KW-0648">Protein biosynthesis</keyword>
<dbReference type="InterPro" id="IPR023631">
    <property type="entry name" value="Amidase_dom"/>
</dbReference>
<evidence type="ECO:0000259" key="8">
    <source>
        <dbReference type="Pfam" id="PF01425"/>
    </source>
</evidence>
<keyword evidence="7" id="KW-0496">Mitochondrion</keyword>
<keyword evidence="3 7" id="KW-0547">Nucleotide-binding</keyword>
<feature type="domain" description="Amidase" evidence="8">
    <location>
        <begin position="47"/>
        <end position="512"/>
    </location>
</feature>
<evidence type="ECO:0000256" key="1">
    <source>
        <dbReference type="ARBA" id="ARBA00008069"/>
    </source>
</evidence>
<name>A0A8H3IKQ5_9LECA</name>
<keyword evidence="2 7" id="KW-0436">Ligase</keyword>
<organism evidence="9 10">
    <name type="scientific">Heterodermia speciosa</name>
    <dbReference type="NCBI Taxonomy" id="116794"/>
    <lineage>
        <taxon>Eukaryota</taxon>
        <taxon>Fungi</taxon>
        <taxon>Dikarya</taxon>
        <taxon>Ascomycota</taxon>
        <taxon>Pezizomycotina</taxon>
        <taxon>Lecanoromycetes</taxon>
        <taxon>OSLEUM clade</taxon>
        <taxon>Lecanoromycetidae</taxon>
        <taxon>Caliciales</taxon>
        <taxon>Physciaceae</taxon>
        <taxon>Heterodermia</taxon>
    </lineage>
</organism>